<protein>
    <recommendedName>
        <fullName evidence="5">ATP synthase subunit e, mitochondrial</fullName>
    </recommendedName>
</protein>
<organism evidence="3 4">
    <name type="scientific">Cerrena zonata</name>
    <dbReference type="NCBI Taxonomy" id="2478898"/>
    <lineage>
        <taxon>Eukaryota</taxon>
        <taxon>Fungi</taxon>
        <taxon>Dikarya</taxon>
        <taxon>Basidiomycota</taxon>
        <taxon>Agaricomycotina</taxon>
        <taxon>Agaricomycetes</taxon>
        <taxon>Polyporales</taxon>
        <taxon>Cerrenaceae</taxon>
        <taxon>Cerrena</taxon>
    </lineage>
</organism>
<proteinExistence type="predicted"/>
<evidence type="ECO:0008006" key="5">
    <source>
        <dbReference type="Google" id="ProtNLM"/>
    </source>
</evidence>
<keyword evidence="2" id="KW-0472">Membrane</keyword>
<dbReference type="Pfam" id="PF15932">
    <property type="entry name" value="DUF4748"/>
    <property type="match status" value="1"/>
</dbReference>
<evidence type="ECO:0000256" key="2">
    <source>
        <dbReference type="SAM" id="Phobius"/>
    </source>
</evidence>
<sequence length="92" mass="9861">MNTPQSMFLGWGSLIVAAGASYYWAKKGIDERRSQQAKAGSRPTDKLDWRARIEKQKESPAPVSASVTAVAEAEGGRDASEANVSLGKKNPP</sequence>
<dbReference type="PANTHER" id="PTHR41800">
    <property type="entry name" value="EXPRESSED PROTEIN"/>
    <property type="match status" value="1"/>
</dbReference>
<comment type="caution">
    <text evidence="3">The sequence shown here is derived from an EMBL/GenBank/DDBJ whole genome shotgun (WGS) entry which is preliminary data.</text>
</comment>
<gene>
    <name evidence="3" type="ORF">QCA50_012511</name>
</gene>
<keyword evidence="2" id="KW-1133">Transmembrane helix</keyword>
<dbReference type="AlphaFoldDB" id="A0AAW0G2E9"/>
<keyword evidence="2" id="KW-0812">Transmembrane</keyword>
<dbReference type="Proteomes" id="UP001385951">
    <property type="component" value="Unassembled WGS sequence"/>
</dbReference>
<dbReference type="EMBL" id="JASBNA010000025">
    <property type="protein sequence ID" value="KAK7684564.1"/>
    <property type="molecule type" value="Genomic_DNA"/>
</dbReference>
<keyword evidence="4" id="KW-1185">Reference proteome</keyword>
<evidence type="ECO:0000313" key="3">
    <source>
        <dbReference type="EMBL" id="KAK7684564.1"/>
    </source>
</evidence>
<evidence type="ECO:0000256" key="1">
    <source>
        <dbReference type="SAM" id="MobiDB-lite"/>
    </source>
</evidence>
<dbReference type="InterPro" id="IPR031833">
    <property type="entry name" value="DUF4748"/>
</dbReference>
<name>A0AAW0G2E9_9APHY</name>
<reference evidence="3 4" key="1">
    <citation type="submission" date="2022-09" db="EMBL/GenBank/DDBJ databases">
        <authorList>
            <person name="Palmer J.M."/>
        </authorList>
    </citation>
    <scope>NUCLEOTIDE SEQUENCE [LARGE SCALE GENOMIC DNA]</scope>
    <source>
        <strain evidence="3 4">DSM 7382</strain>
    </source>
</reference>
<feature type="region of interest" description="Disordered" evidence="1">
    <location>
        <begin position="54"/>
        <end position="92"/>
    </location>
</feature>
<accession>A0AAW0G2E9</accession>
<feature type="transmembrane region" description="Helical" evidence="2">
    <location>
        <begin position="6"/>
        <end position="25"/>
    </location>
</feature>
<dbReference type="PANTHER" id="PTHR41800:SF1">
    <property type="entry name" value="EXPRESSED PROTEIN"/>
    <property type="match status" value="1"/>
</dbReference>
<evidence type="ECO:0000313" key="4">
    <source>
        <dbReference type="Proteomes" id="UP001385951"/>
    </source>
</evidence>
<feature type="compositionally biased region" description="Low complexity" evidence="1">
    <location>
        <begin position="59"/>
        <end position="73"/>
    </location>
</feature>